<dbReference type="Proteomes" id="UP000604161">
    <property type="component" value="Unassembled WGS sequence"/>
</dbReference>
<dbReference type="EMBL" id="JACYFC010000003">
    <property type="protein sequence ID" value="MBD5771685.1"/>
    <property type="molecule type" value="Genomic_DNA"/>
</dbReference>
<keyword evidence="2" id="KW-1185">Reference proteome</keyword>
<organism evidence="1 2">
    <name type="scientific">Marinomonas colpomeniae</name>
    <dbReference type="NCBI Taxonomy" id="2774408"/>
    <lineage>
        <taxon>Bacteria</taxon>
        <taxon>Pseudomonadati</taxon>
        <taxon>Pseudomonadota</taxon>
        <taxon>Gammaproteobacteria</taxon>
        <taxon>Oceanospirillales</taxon>
        <taxon>Oceanospirillaceae</taxon>
        <taxon>Marinomonas</taxon>
    </lineage>
</organism>
<accession>A0ABR8P1D6</accession>
<reference evidence="1 2" key="1">
    <citation type="submission" date="2020-09" db="EMBL/GenBank/DDBJ databases">
        <title>Marinomonas sp. nov., isolated from the cysticercosis algae of Qingdao, China.</title>
        <authorList>
            <person name="Sun X."/>
        </authorList>
    </citation>
    <scope>NUCLEOTIDE SEQUENCE [LARGE SCALE GENOMIC DNA]</scope>
    <source>
        <strain evidence="1 2">SM2066</strain>
    </source>
</reference>
<name>A0ABR8P1D6_9GAMM</name>
<protein>
    <submittedName>
        <fullName evidence="1">Uncharacterized protein</fullName>
    </submittedName>
</protein>
<proteinExistence type="predicted"/>
<evidence type="ECO:0000313" key="1">
    <source>
        <dbReference type="EMBL" id="MBD5771685.1"/>
    </source>
</evidence>
<sequence>MVIASSLLLLQMYFSAMKSLHTFGRDGSLNMAQLKSLKSCMQCSPANFPLGIPGIGDVIEGAMQQAPQLDRHCMIFCLILNE</sequence>
<comment type="caution">
    <text evidence="1">The sequence shown here is derived from an EMBL/GenBank/DDBJ whole genome shotgun (WGS) entry which is preliminary data.</text>
</comment>
<gene>
    <name evidence="1" type="ORF">IF202_11540</name>
</gene>
<evidence type="ECO:0000313" key="2">
    <source>
        <dbReference type="Proteomes" id="UP000604161"/>
    </source>
</evidence>